<dbReference type="SMART" id="SM00530">
    <property type="entry name" value="HTH_XRE"/>
    <property type="match status" value="1"/>
</dbReference>
<protein>
    <submittedName>
        <fullName evidence="3">Helix-turn-helix transcriptional regulator</fullName>
    </submittedName>
</protein>
<accession>A0ABT3ZUD5</accession>
<reference evidence="3 4" key="1">
    <citation type="submission" date="2022-11" db="EMBL/GenBank/DDBJ databases">
        <title>Minimal conservation of predation-associated metabolite biosynthetic gene clusters underscores biosynthetic potential of Myxococcota including descriptions for ten novel species: Archangium lansinium sp. nov., Myxococcus landrumus sp. nov., Nannocystis bai.</title>
        <authorList>
            <person name="Ahearne A."/>
            <person name="Stevens C."/>
            <person name="Phillips K."/>
        </authorList>
    </citation>
    <scope>NUCLEOTIDE SEQUENCE [LARGE SCALE GENOMIC DNA]</scope>
    <source>
        <strain evidence="3 4">MIWBW</strain>
    </source>
</reference>
<dbReference type="Proteomes" id="UP001207654">
    <property type="component" value="Unassembled WGS sequence"/>
</dbReference>
<dbReference type="InterPro" id="IPR001387">
    <property type="entry name" value="Cro/C1-type_HTH"/>
</dbReference>
<dbReference type="RefSeq" id="WP_267532041.1">
    <property type="nucleotide sequence ID" value="NZ_JAPNKA010000001.1"/>
</dbReference>
<dbReference type="EMBL" id="JAPNKA010000001">
    <property type="protein sequence ID" value="MCY1073022.1"/>
    <property type="molecule type" value="Genomic_DNA"/>
</dbReference>
<feature type="region of interest" description="Disordered" evidence="1">
    <location>
        <begin position="85"/>
        <end position="112"/>
    </location>
</feature>
<name>A0ABT3ZUD5_9BACT</name>
<sequence length="155" mass="17129">MPSHLPPEIRERLAEALRETLRTARESAALTQEQMAERLGLGVSTYKRLERGVMSPGVRTLRKLSQVLCLSLDALLGPECARAVEQATRPPRRKRPARSRAPRARALPMPPQEPPLLPWDSWGMLAATARFPVAHALPLLLVRRGTPLALVVDVG</sequence>
<dbReference type="Pfam" id="PF01381">
    <property type="entry name" value="HTH_3"/>
    <property type="match status" value="1"/>
</dbReference>
<dbReference type="CDD" id="cd00093">
    <property type="entry name" value="HTH_XRE"/>
    <property type="match status" value="1"/>
</dbReference>
<feature type="compositionally biased region" description="Basic residues" evidence="1">
    <location>
        <begin position="90"/>
        <end position="103"/>
    </location>
</feature>
<feature type="domain" description="HTH cro/C1-type" evidence="2">
    <location>
        <begin position="21"/>
        <end position="75"/>
    </location>
</feature>
<dbReference type="InterPro" id="IPR010982">
    <property type="entry name" value="Lambda_DNA-bd_dom_sf"/>
</dbReference>
<dbReference type="SUPFAM" id="SSF47413">
    <property type="entry name" value="lambda repressor-like DNA-binding domains"/>
    <property type="match status" value="1"/>
</dbReference>
<evidence type="ECO:0000313" key="3">
    <source>
        <dbReference type="EMBL" id="MCY1073022.1"/>
    </source>
</evidence>
<gene>
    <name evidence="3" type="ORF">OV287_00870</name>
</gene>
<organism evidence="3 4">
    <name type="scientific">Archangium lansingense</name>
    <dbReference type="NCBI Taxonomy" id="2995310"/>
    <lineage>
        <taxon>Bacteria</taxon>
        <taxon>Pseudomonadati</taxon>
        <taxon>Myxococcota</taxon>
        <taxon>Myxococcia</taxon>
        <taxon>Myxococcales</taxon>
        <taxon>Cystobacterineae</taxon>
        <taxon>Archangiaceae</taxon>
        <taxon>Archangium</taxon>
    </lineage>
</organism>
<dbReference type="Gene3D" id="1.10.260.40">
    <property type="entry name" value="lambda repressor-like DNA-binding domains"/>
    <property type="match status" value="1"/>
</dbReference>
<proteinExistence type="predicted"/>
<comment type="caution">
    <text evidence="3">The sequence shown here is derived from an EMBL/GenBank/DDBJ whole genome shotgun (WGS) entry which is preliminary data.</text>
</comment>
<evidence type="ECO:0000313" key="4">
    <source>
        <dbReference type="Proteomes" id="UP001207654"/>
    </source>
</evidence>
<dbReference type="PROSITE" id="PS50943">
    <property type="entry name" value="HTH_CROC1"/>
    <property type="match status" value="1"/>
</dbReference>
<evidence type="ECO:0000259" key="2">
    <source>
        <dbReference type="PROSITE" id="PS50943"/>
    </source>
</evidence>
<keyword evidence="4" id="KW-1185">Reference proteome</keyword>
<evidence type="ECO:0000256" key="1">
    <source>
        <dbReference type="SAM" id="MobiDB-lite"/>
    </source>
</evidence>